<evidence type="ECO:0000259" key="1">
    <source>
        <dbReference type="PROSITE" id="PS51186"/>
    </source>
</evidence>
<dbReference type="SUPFAM" id="SSF55729">
    <property type="entry name" value="Acyl-CoA N-acyltransferases (Nat)"/>
    <property type="match status" value="1"/>
</dbReference>
<feature type="domain" description="N-acetyltransferase" evidence="1">
    <location>
        <begin position="27"/>
        <end position="181"/>
    </location>
</feature>
<organism evidence="2 3">
    <name type="scientific">Corallincola platygyrae</name>
    <dbReference type="NCBI Taxonomy" id="1193278"/>
    <lineage>
        <taxon>Bacteria</taxon>
        <taxon>Pseudomonadati</taxon>
        <taxon>Pseudomonadota</taxon>
        <taxon>Gammaproteobacteria</taxon>
        <taxon>Alteromonadales</taxon>
        <taxon>Psychromonadaceae</taxon>
        <taxon>Corallincola</taxon>
    </lineage>
</organism>
<accession>A0ABW4XJN4</accession>
<dbReference type="GO" id="GO:0016746">
    <property type="term" value="F:acyltransferase activity"/>
    <property type="evidence" value="ECO:0007669"/>
    <property type="project" value="UniProtKB-KW"/>
</dbReference>
<name>A0ABW4XJN4_9GAMM</name>
<dbReference type="CDD" id="cd04301">
    <property type="entry name" value="NAT_SF"/>
    <property type="match status" value="1"/>
</dbReference>
<dbReference type="EC" id="2.3.-.-" evidence="2"/>
<proteinExistence type="predicted"/>
<comment type="caution">
    <text evidence="2">The sequence shown here is derived from an EMBL/GenBank/DDBJ whole genome shotgun (WGS) entry which is preliminary data.</text>
</comment>
<dbReference type="InterPro" id="IPR000182">
    <property type="entry name" value="GNAT_dom"/>
</dbReference>
<dbReference type="RefSeq" id="WP_345338143.1">
    <property type="nucleotide sequence ID" value="NZ_BAABLI010000004.1"/>
</dbReference>
<dbReference type="Pfam" id="PF00583">
    <property type="entry name" value="Acetyltransf_1"/>
    <property type="match status" value="1"/>
</dbReference>
<dbReference type="Gene3D" id="3.40.630.30">
    <property type="match status" value="1"/>
</dbReference>
<protein>
    <submittedName>
        <fullName evidence="2">GNAT family N-acetyltransferase</fullName>
        <ecNumber evidence="2">2.3.-.-</ecNumber>
    </submittedName>
</protein>
<keyword evidence="2" id="KW-0808">Transferase</keyword>
<reference evidence="3" key="1">
    <citation type="journal article" date="2019" name="Int. J. Syst. Evol. Microbiol.">
        <title>The Global Catalogue of Microorganisms (GCM) 10K type strain sequencing project: providing services to taxonomists for standard genome sequencing and annotation.</title>
        <authorList>
            <consortium name="The Broad Institute Genomics Platform"/>
            <consortium name="The Broad Institute Genome Sequencing Center for Infectious Disease"/>
            <person name="Wu L."/>
            <person name="Ma J."/>
        </authorList>
    </citation>
    <scope>NUCLEOTIDE SEQUENCE [LARGE SCALE GENOMIC DNA]</scope>
    <source>
        <strain evidence="3">CGMCC 1.10992</strain>
    </source>
</reference>
<dbReference type="PROSITE" id="PS51186">
    <property type="entry name" value="GNAT"/>
    <property type="match status" value="1"/>
</dbReference>
<dbReference type="EMBL" id="JBHUHT010000007">
    <property type="protein sequence ID" value="MFD2094853.1"/>
    <property type="molecule type" value="Genomic_DNA"/>
</dbReference>
<keyword evidence="2" id="KW-0012">Acyltransferase</keyword>
<keyword evidence="3" id="KW-1185">Reference proteome</keyword>
<sequence>MKKEVITYFLQMLNHGQHQPVACPAGFVIQKATHVVPEFNQFMFRAVGGPWRWYSRLSWDYERWVRHLAQPSVTTYTAMYEGSLAGYFELFQHSDNSVELHFFGLLPSFYGKRLGGALLSAAISEAWALNPERVWVHTCSEDHQGALQNYQRRGFELYDQQSEVETLPEDDSEQWLTAPFIYQSLEQARS</sequence>
<dbReference type="Proteomes" id="UP001597380">
    <property type="component" value="Unassembled WGS sequence"/>
</dbReference>
<dbReference type="InterPro" id="IPR016181">
    <property type="entry name" value="Acyl_CoA_acyltransferase"/>
</dbReference>
<evidence type="ECO:0000313" key="3">
    <source>
        <dbReference type="Proteomes" id="UP001597380"/>
    </source>
</evidence>
<evidence type="ECO:0000313" key="2">
    <source>
        <dbReference type="EMBL" id="MFD2094853.1"/>
    </source>
</evidence>
<gene>
    <name evidence="2" type="ORF">ACFSJ3_02575</name>
</gene>